<dbReference type="GO" id="GO:0008107">
    <property type="term" value="F:galactoside 2-alpha-L-fucosyltransferase activity"/>
    <property type="evidence" value="ECO:0007669"/>
    <property type="project" value="InterPro"/>
</dbReference>
<dbReference type="AlphaFoldDB" id="A0AAW0VZM5"/>
<evidence type="ECO:0000256" key="4">
    <source>
        <dbReference type="SAM" id="SignalP"/>
    </source>
</evidence>
<keyword evidence="3" id="KW-0812">Transmembrane</keyword>
<dbReference type="PANTHER" id="PTHR11927">
    <property type="entry name" value="GALACTOSIDE 2-L-FUCOSYLTRANSFERASE"/>
    <property type="match status" value="1"/>
</dbReference>
<dbReference type="CDD" id="cd11301">
    <property type="entry name" value="Fut1_Fut2_like"/>
    <property type="match status" value="1"/>
</dbReference>
<dbReference type="EMBL" id="JARKIK010000094">
    <property type="protein sequence ID" value="KAK8722633.1"/>
    <property type="molecule type" value="Genomic_DNA"/>
</dbReference>
<dbReference type="Pfam" id="PF01531">
    <property type="entry name" value="Glyco_transf_11"/>
    <property type="match status" value="1"/>
</dbReference>
<comment type="similarity">
    <text evidence="3">Belongs to the glycosyltransferase 11 family.</text>
</comment>
<feature type="signal peptide" evidence="4">
    <location>
        <begin position="1"/>
        <end position="17"/>
    </location>
</feature>
<comment type="subcellular location">
    <subcellularLocation>
        <location evidence="3">Golgi apparatus</location>
        <location evidence="3">Golgi stack membrane</location>
        <topology evidence="3">Single-pass type II membrane protein</topology>
    </subcellularLocation>
</comment>
<keyword evidence="1 3" id="KW-0328">Glycosyltransferase</keyword>
<comment type="pathway">
    <text evidence="3">Protein modification; protein glycosylation.</text>
</comment>
<dbReference type="GO" id="GO:0005975">
    <property type="term" value="P:carbohydrate metabolic process"/>
    <property type="evidence" value="ECO:0007669"/>
    <property type="project" value="InterPro"/>
</dbReference>
<keyword evidence="3" id="KW-0735">Signal-anchor</keyword>
<keyword evidence="3" id="KW-0333">Golgi apparatus</keyword>
<keyword evidence="3" id="KW-0325">Glycoprotein</keyword>
<protein>
    <recommendedName>
        <fullName evidence="3">L-Fucosyltransferase</fullName>
        <ecNumber evidence="3">2.4.1.-</ecNumber>
    </recommendedName>
</protein>
<keyword evidence="4" id="KW-0732">Signal</keyword>
<organism evidence="5 6">
    <name type="scientific">Cherax quadricarinatus</name>
    <name type="common">Australian red claw crayfish</name>
    <dbReference type="NCBI Taxonomy" id="27406"/>
    <lineage>
        <taxon>Eukaryota</taxon>
        <taxon>Metazoa</taxon>
        <taxon>Ecdysozoa</taxon>
        <taxon>Arthropoda</taxon>
        <taxon>Crustacea</taxon>
        <taxon>Multicrustacea</taxon>
        <taxon>Malacostraca</taxon>
        <taxon>Eumalacostraca</taxon>
        <taxon>Eucarida</taxon>
        <taxon>Decapoda</taxon>
        <taxon>Pleocyemata</taxon>
        <taxon>Astacidea</taxon>
        <taxon>Parastacoidea</taxon>
        <taxon>Parastacidae</taxon>
        <taxon>Cherax</taxon>
    </lineage>
</organism>
<proteinExistence type="inferred from homology"/>
<evidence type="ECO:0000313" key="5">
    <source>
        <dbReference type="EMBL" id="KAK8722633.1"/>
    </source>
</evidence>
<name>A0AAW0VZM5_CHEQU</name>
<evidence type="ECO:0000256" key="1">
    <source>
        <dbReference type="ARBA" id="ARBA00022676"/>
    </source>
</evidence>
<dbReference type="InterPro" id="IPR002516">
    <property type="entry name" value="Glyco_trans_11"/>
</dbReference>
<dbReference type="PANTHER" id="PTHR11927:SF9">
    <property type="entry name" value="L-FUCOSYLTRANSFERASE"/>
    <property type="match status" value="1"/>
</dbReference>
<sequence>MLRANIHLFLLIAASSSFLLLVYHLGPQPVFNSHMVISSTTTPLTDILNYSACNPTTSFYYSNQEDCSLPYVTMNAGGRLGNKLCQYMSLVLLRKTFGVRAAMLEKMNSSLSPHFPQLSLPVEDGKCFPGYTTQDIYHNLYMKLVNSSRLWPYNQLYHYPLNASVYVLNNPCPIHLLEPLREHLRRELAFREDIIKKAKQNLDKAVKSLRLNTTENITVITVHVRRTDHIDFMINKFKIQPLTKIYFQRAFNIIRKTVAHPVFVVSSDDRGWCLSNIMDKDVVFAGGADPVTDMALMTLGDHHVITYGTYGFVGAFLGRGTIFFPKNKDFLEFPCFNSTIVHLVDRF</sequence>
<feature type="chain" id="PRO_5043777144" description="L-Fucosyltransferase" evidence="4">
    <location>
        <begin position="18"/>
        <end position="347"/>
    </location>
</feature>
<gene>
    <name evidence="5" type="ORF">OTU49_012143</name>
</gene>
<reference evidence="5 6" key="1">
    <citation type="journal article" date="2024" name="BMC Genomics">
        <title>Genome assembly of redclaw crayfish (Cherax quadricarinatus) provides insights into its immune adaptation and hypoxia tolerance.</title>
        <authorList>
            <person name="Liu Z."/>
            <person name="Zheng J."/>
            <person name="Li H."/>
            <person name="Fang K."/>
            <person name="Wang S."/>
            <person name="He J."/>
            <person name="Zhou D."/>
            <person name="Weng S."/>
            <person name="Chi M."/>
            <person name="Gu Z."/>
            <person name="He J."/>
            <person name="Li F."/>
            <person name="Wang M."/>
        </authorList>
    </citation>
    <scope>NUCLEOTIDE SEQUENCE [LARGE SCALE GENOMIC DNA]</scope>
    <source>
        <strain evidence="5">ZL_2023a</strain>
    </source>
</reference>
<dbReference type="EC" id="2.4.1.-" evidence="3"/>
<evidence type="ECO:0000256" key="2">
    <source>
        <dbReference type="ARBA" id="ARBA00022679"/>
    </source>
</evidence>
<dbReference type="GO" id="GO:0032580">
    <property type="term" value="C:Golgi cisterna membrane"/>
    <property type="evidence" value="ECO:0007669"/>
    <property type="project" value="UniProtKB-SubCell"/>
</dbReference>
<keyword evidence="2 3" id="KW-0808">Transferase</keyword>
<evidence type="ECO:0000313" key="6">
    <source>
        <dbReference type="Proteomes" id="UP001445076"/>
    </source>
</evidence>
<dbReference type="Proteomes" id="UP001445076">
    <property type="component" value="Unassembled WGS sequence"/>
</dbReference>
<accession>A0AAW0VZM5</accession>
<evidence type="ECO:0000256" key="3">
    <source>
        <dbReference type="RuleBase" id="RU363129"/>
    </source>
</evidence>
<comment type="caution">
    <text evidence="5">The sequence shown here is derived from an EMBL/GenBank/DDBJ whole genome shotgun (WGS) entry which is preliminary data.</text>
</comment>
<keyword evidence="6" id="KW-1185">Reference proteome</keyword>